<evidence type="ECO:0000313" key="3">
    <source>
        <dbReference type="Proteomes" id="UP001283361"/>
    </source>
</evidence>
<comment type="caution">
    <text evidence="2">The sequence shown here is derived from an EMBL/GenBank/DDBJ whole genome shotgun (WGS) entry which is preliminary data.</text>
</comment>
<feature type="compositionally biased region" description="Basic and acidic residues" evidence="1">
    <location>
        <begin position="30"/>
        <end position="44"/>
    </location>
</feature>
<dbReference type="EMBL" id="JAWDGP010002325">
    <property type="protein sequence ID" value="KAK3783929.1"/>
    <property type="molecule type" value="Genomic_DNA"/>
</dbReference>
<feature type="region of interest" description="Disordered" evidence="1">
    <location>
        <begin position="1"/>
        <end position="44"/>
    </location>
</feature>
<evidence type="ECO:0000313" key="2">
    <source>
        <dbReference type="EMBL" id="KAK3783929.1"/>
    </source>
</evidence>
<protein>
    <submittedName>
        <fullName evidence="2">Uncharacterized protein</fullName>
    </submittedName>
</protein>
<organism evidence="2 3">
    <name type="scientific">Elysia crispata</name>
    <name type="common">lettuce slug</name>
    <dbReference type="NCBI Taxonomy" id="231223"/>
    <lineage>
        <taxon>Eukaryota</taxon>
        <taxon>Metazoa</taxon>
        <taxon>Spiralia</taxon>
        <taxon>Lophotrochozoa</taxon>
        <taxon>Mollusca</taxon>
        <taxon>Gastropoda</taxon>
        <taxon>Heterobranchia</taxon>
        <taxon>Euthyneura</taxon>
        <taxon>Panpulmonata</taxon>
        <taxon>Sacoglossa</taxon>
        <taxon>Placobranchoidea</taxon>
        <taxon>Plakobranchidae</taxon>
        <taxon>Elysia</taxon>
    </lineage>
</organism>
<sequence length="122" mass="13605">MKTKAILGPGADPSTQIDGTGQLTGQEQEVGFRNKPDKSGVEGGKKYGLDYRLLEIGKTIPGEVWRIVWERDGETSDETWSDKDCAYTSYCLRKLTQNYGRELVQVSARRDKSAVSREESEG</sequence>
<dbReference type="Proteomes" id="UP001283361">
    <property type="component" value="Unassembled WGS sequence"/>
</dbReference>
<proteinExistence type="predicted"/>
<gene>
    <name evidence="2" type="ORF">RRG08_049064</name>
</gene>
<name>A0AAE1DUZ5_9GAST</name>
<accession>A0AAE1DUZ5</accession>
<feature type="compositionally biased region" description="Polar residues" evidence="1">
    <location>
        <begin position="13"/>
        <end position="27"/>
    </location>
</feature>
<dbReference type="AlphaFoldDB" id="A0AAE1DUZ5"/>
<keyword evidence="3" id="KW-1185">Reference proteome</keyword>
<reference evidence="2" key="1">
    <citation type="journal article" date="2023" name="G3 (Bethesda)">
        <title>A reference genome for the long-term kleptoplast-retaining sea slug Elysia crispata morphotype clarki.</title>
        <authorList>
            <person name="Eastman K.E."/>
            <person name="Pendleton A.L."/>
            <person name="Shaikh M.A."/>
            <person name="Suttiyut T."/>
            <person name="Ogas R."/>
            <person name="Tomko P."/>
            <person name="Gavelis G."/>
            <person name="Widhalm J.R."/>
            <person name="Wisecaver J.H."/>
        </authorList>
    </citation>
    <scope>NUCLEOTIDE SEQUENCE</scope>
    <source>
        <strain evidence="2">ECLA1</strain>
    </source>
</reference>
<evidence type="ECO:0000256" key="1">
    <source>
        <dbReference type="SAM" id="MobiDB-lite"/>
    </source>
</evidence>